<comment type="similarity">
    <text evidence="1 6">Belongs to the sigma-70 factor family. ECF subfamily.</text>
</comment>
<evidence type="ECO:0000313" key="10">
    <source>
        <dbReference type="Proteomes" id="UP000297982"/>
    </source>
</evidence>
<organism evidence="9 10">
    <name type="scientific">Halobacillus salinus</name>
    <dbReference type="NCBI Taxonomy" id="192814"/>
    <lineage>
        <taxon>Bacteria</taxon>
        <taxon>Bacillati</taxon>
        <taxon>Bacillota</taxon>
        <taxon>Bacilli</taxon>
        <taxon>Bacillales</taxon>
        <taxon>Bacillaceae</taxon>
        <taxon>Halobacillus</taxon>
    </lineage>
</organism>
<feature type="domain" description="RNA polymerase sigma factor 70 region 4 type 2" evidence="8">
    <location>
        <begin position="116"/>
        <end position="168"/>
    </location>
</feature>
<dbReference type="GO" id="GO:0003677">
    <property type="term" value="F:DNA binding"/>
    <property type="evidence" value="ECO:0007669"/>
    <property type="project" value="UniProtKB-KW"/>
</dbReference>
<dbReference type="InterPro" id="IPR013249">
    <property type="entry name" value="RNA_pol_sigma70_r4_t2"/>
</dbReference>
<sequence>MELAQRLKNREEAAFADVVDTYGDELKRGCLLMVRDRLLAEEIVQDTFVQAFRKIEQLEDGSKLKSWLTSIAFNKCRSELRKRKWKFFSFDEYEHHFENVHYDDPESSIDAYSRRQTLSRALMGLKQKHREVLILFYYQEYSIEEIVHILDAKTSTIKSRLHRGRQEMQKKLEEGGDFHEFER</sequence>
<dbReference type="InterPro" id="IPR007627">
    <property type="entry name" value="RNA_pol_sigma70_r2"/>
</dbReference>
<dbReference type="Gene3D" id="1.10.1740.10">
    <property type="match status" value="1"/>
</dbReference>
<dbReference type="NCBIfam" id="TIGR02937">
    <property type="entry name" value="sigma70-ECF"/>
    <property type="match status" value="1"/>
</dbReference>
<evidence type="ECO:0000256" key="1">
    <source>
        <dbReference type="ARBA" id="ARBA00010641"/>
    </source>
</evidence>
<evidence type="ECO:0000256" key="3">
    <source>
        <dbReference type="ARBA" id="ARBA00023082"/>
    </source>
</evidence>
<evidence type="ECO:0000256" key="5">
    <source>
        <dbReference type="ARBA" id="ARBA00023163"/>
    </source>
</evidence>
<dbReference type="PANTHER" id="PTHR43133:SF51">
    <property type="entry name" value="RNA POLYMERASE SIGMA FACTOR"/>
    <property type="match status" value="1"/>
</dbReference>
<dbReference type="GO" id="GO:0016987">
    <property type="term" value="F:sigma factor activity"/>
    <property type="evidence" value="ECO:0007669"/>
    <property type="project" value="UniProtKB-KW"/>
</dbReference>
<dbReference type="InterPro" id="IPR039425">
    <property type="entry name" value="RNA_pol_sigma-70-like"/>
</dbReference>
<accession>A0A4Z0GVM4</accession>
<dbReference type="Pfam" id="PF04542">
    <property type="entry name" value="Sigma70_r2"/>
    <property type="match status" value="1"/>
</dbReference>
<evidence type="ECO:0000259" key="8">
    <source>
        <dbReference type="Pfam" id="PF08281"/>
    </source>
</evidence>
<keyword evidence="4 6" id="KW-0238">DNA-binding</keyword>
<evidence type="ECO:0000313" key="9">
    <source>
        <dbReference type="EMBL" id="TGB01836.1"/>
    </source>
</evidence>
<evidence type="ECO:0000256" key="2">
    <source>
        <dbReference type="ARBA" id="ARBA00023015"/>
    </source>
</evidence>
<dbReference type="SUPFAM" id="SSF88946">
    <property type="entry name" value="Sigma2 domain of RNA polymerase sigma factors"/>
    <property type="match status" value="1"/>
</dbReference>
<dbReference type="Gene3D" id="1.10.10.10">
    <property type="entry name" value="Winged helix-like DNA-binding domain superfamily/Winged helix DNA-binding domain"/>
    <property type="match status" value="1"/>
</dbReference>
<protein>
    <recommendedName>
        <fullName evidence="6">RNA polymerase sigma factor</fullName>
    </recommendedName>
</protein>
<dbReference type="Pfam" id="PF08281">
    <property type="entry name" value="Sigma70_r4_2"/>
    <property type="match status" value="1"/>
</dbReference>
<reference evidence="9 10" key="1">
    <citation type="journal article" date="2003" name="Int. J. Syst. Evol. Microbiol.">
        <title>Halobacillus salinus sp. nov., isolated from a salt lake on the coast of the East Sea in Korea.</title>
        <authorList>
            <person name="Yoon J.H."/>
            <person name="Kang K.H."/>
            <person name="Park Y.H."/>
        </authorList>
    </citation>
    <scope>NUCLEOTIDE SEQUENCE [LARGE SCALE GENOMIC DNA]</scope>
    <source>
        <strain evidence="9 10">HSL-3</strain>
    </source>
</reference>
<proteinExistence type="inferred from homology"/>
<keyword evidence="2 6" id="KW-0805">Transcription regulation</keyword>
<dbReference type="SUPFAM" id="SSF88659">
    <property type="entry name" value="Sigma3 and sigma4 domains of RNA polymerase sigma factors"/>
    <property type="match status" value="1"/>
</dbReference>
<dbReference type="InterPro" id="IPR000838">
    <property type="entry name" value="RNA_pol_sigma70_ECF_CS"/>
</dbReference>
<dbReference type="InterPro" id="IPR013325">
    <property type="entry name" value="RNA_pol_sigma_r2"/>
</dbReference>
<dbReference type="InterPro" id="IPR036388">
    <property type="entry name" value="WH-like_DNA-bd_sf"/>
</dbReference>
<evidence type="ECO:0000256" key="6">
    <source>
        <dbReference type="RuleBase" id="RU000716"/>
    </source>
</evidence>
<dbReference type="InterPro" id="IPR014284">
    <property type="entry name" value="RNA_pol_sigma-70_dom"/>
</dbReference>
<keyword evidence="10" id="KW-1185">Reference proteome</keyword>
<keyword evidence="3 6" id="KW-0731">Sigma factor</keyword>
<evidence type="ECO:0000256" key="4">
    <source>
        <dbReference type="ARBA" id="ARBA00023125"/>
    </source>
</evidence>
<dbReference type="PANTHER" id="PTHR43133">
    <property type="entry name" value="RNA POLYMERASE ECF-TYPE SIGMA FACTO"/>
    <property type="match status" value="1"/>
</dbReference>
<dbReference type="AlphaFoldDB" id="A0A4Z0GVM4"/>
<dbReference type="EMBL" id="SRJC01000004">
    <property type="protein sequence ID" value="TGB01836.1"/>
    <property type="molecule type" value="Genomic_DNA"/>
</dbReference>
<keyword evidence="5 6" id="KW-0804">Transcription</keyword>
<feature type="domain" description="RNA polymerase sigma-70 region 2" evidence="7">
    <location>
        <begin position="19"/>
        <end position="85"/>
    </location>
</feature>
<gene>
    <name evidence="9" type="ORF">E4663_14465</name>
</gene>
<dbReference type="RefSeq" id="WP_135328146.1">
    <property type="nucleotide sequence ID" value="NZ_SRJC01000004.1"/>
</dbReference>
<comment type="caution">
    <text evidence="9">The sequence shown here is derived from an EMBL/GenBank/DDBJ whole genome shotgun (WGS) entry which is preliminary data.</text>
</comment>
<dbReference type="GO" id="GO:0006352">
    <property type="term" value="P:DNA-templated transcription initiation"/>
    <property type="evidence" value="ECO:0007669"/>
    <property type="project" value="InterPro"/>
</dbReference>
<dbReference type="CDD" id="cd06171">
    <property type="entry name" value="Sigma70_r4"/>
    <property type="match status" value="1"/>
</dbReference>
<dbReference type="GO" id="GO:0006950">
    <property type="term" value="P:response to stress"/>
    <property type="evidence" value="ECO:0007669"/>
    <property type="project" value="UniProtKB-ARBA"/>
</dbReference>
<dbReference type="Proteomes" id="UP000297982">
    <property type="component" value="Unassembled WGS sequence"/>
</dbReference>
<name>A0A4Z0GVM4_9BACI</name>
<dbReference type="InterPro" id="IPR013324">
    <property type="entry name" value="RNA_pol_sigma_r3/r4-like"/>
</dbReference>
<dbReference type="STRING" id="192814.GCA_900166575_03659"/>
<dbReference type="PROSITE" id="PS01063">
    <property type="entry name" value="SIGMA70_ECF"/>
    <property type="match status" value="1"/>
</dbReference>
<evidence type="ECO:0000259" key="7">
    <source>
        <dbReference type="Pfam" id="PF04542"/>
    </source>
</evidence>